<dbReference type="CDD" id="cd00431">
    <property type="entry name" value="cysteine_hydrolases"/>
    <property type="match status" value="1"/>
</dbReference>
<evidence type="ECO:0000256" key="1">
    <source>
        <dbReference type="ARBA" id="ARBA00022801"/>
    </source>
</evidence>
<dbReference type="OrthoDB" id="3174612at2"/>
<keyword evidence="4" id="KW-1185">Reference proteome</keyword>
<evidence type="ECO:0000259" key="2">
    <source>
        <dbReference type="Pfam" id="PF00857"/>
    </source>
</evidence>
<protein>
    <submittedName>
        <fullName evidence="3">Isochorismatase family protein</fullName>
    </submittedName>
</protein>
<dbReference type="GO" id="GO:0016787">
    <property type="term" value="F:hydrolase activity"/>
    <property type="evidence" value="ECO:0007669"/>
    <property type="project" value="UniProtKB-KW"/>
</dbReference>
<dbReference type="Gene3D" id="3.40.50.850">
    <property type="entry name" value="Isochorismatase-like"/>
    <property type="match status" value="1"/>
</dbReference>
<proteinExistence type="predicted"/>
<feature type="domain" description="Isochorismatase-like" evidence="2">
    <location>
        <begin position="24"/>
        <end position="198"/>
    </location>
</feature>
<name>A0A4R4MQJ6_9ACTN</name>
<reference evidence="3 4" key="1">
    <citation type="submission" date="2019-02" db="EMBL/GenBank/DDBJ databases">
        <title>Draft genome sequences of novel Actinobacteria.</title>
        <authorList>
            <person name="Sahin N."/>
            <person name="Ay H."/>
            <person name="Saygin H."/>
        </authorList>
    </citation>
    <scope>NUCLEOTIDE SEQUENCE [LARGE SCALE GENOMIC DNA]</scope>
    <source>
        <strain evidence="3 4">KC201</strain>
    </source>
</reference>
<dbReference type="PANTHER" id="PTHR43540">
    <property type="entry name" value="PEROXYUREIDOACRYLATE/UREIDOACRYLATE AMIDOHYDROLASE-RELATED"/>
    <property type="match status" value="1"/>
</dbReference>
<dbReference type="InterPro" id="IPR000868">
    <property type="entry name" value="Isochorismatase-like_dom"/>
</dbReference>
<dbReference type="AlphaFoldDB" id="A0A4R4MQJ6"/>
<comment type="caution">
    <text evidence="3">The sequence shown here is derived from an EMBL/GenBank/DDBJ whole genome shotgun (WGS) entry which is preliminary data.</text>
</comment>
<dbReference type="Pfam" id="PF00857">
    <property type="entry name" value="Isochorismatase"/>
    <property type="match status" value="1"/>
</dbReference>
<dbReference type="SUPFAM" id="SSF52499">
    <property type="entry name" value="Isochorismatase-like hydrolases"/>
    <property type="match status" value="1"/>
</dbReference>
<evidence type="ECO:0000313" key="3">
    <source>
        <dbReference type="EMBL" id="TDB95601.1"/>
    </source>
</evidence>
<sequence length="235" mass="24965">MLIDGTQASARLTNVRRSPVERIAVLMMEMQRGVVGDLTRFPELVEACTRHDVIGNAARLLHAARAAAIPVIHCTAAFRPDRAGSHTGNCPFIVSLLKDPGHMLEGTPATEVVPELRDAGDLESRRHHGFSPFTGTSLDMTLRSLRVTAVVAAGVSLNLGIPGLALEAVNLGYRVTVVKDAVAGIPDDYARAVMRHTIGLLATRAATADLTEAWAALTETGRTETGRTETGRTGA</sequence>
<dbReference type="Proteomes" id="UP000295157">
    <property type="component" value="Unassembled WGS sequence"/>
</dbReference>
<keyword evidence="1" id="KW-0378">Hydrolase</keyword>
<organism evidence="3 4">
    <name type="scientific">Nonomuraea longispora</name>
    <dbReference type="NCBI Taxonomy" id="1848320"/>
    <lineage>
        <taxon>Bacteria</taxon>
        <taxon>Bacillati</taxon>
        <taxon>Actinomycetota</taxon>
        <taxon>Actinomycetes</taxon>
        <taxon>Streptosporangiales</taxon>
        <taxon>Streptosporangiaceae</taxon>
        <taxon>Nonomuraea</taxon>
    </lineage>
</organism>
<dbReference type="InterPro" id="IPR036380">
    <property type="entry name" value="Isochorismatase-like_sf"/>
</dbReference>
<evidence type="ECO:0000313" key="4">
    <source>
        <dbReference type="Proteomes" id="UP000295157"/>
    </source>
</evidence>
<dbReference type="PANTHER" id="PTHR43540:SF7">
    <property type="entry name" value="ISOCHORISMATASE FAMILY PROTEIN YECD"/>
    <property type="match status" value="1"/>
</dbReference>
<dbReference type="EMBL" id="SMJZ01000312">
    <property type="protein sequence ID" value="TDB95601.1"/>
    <property type="molecule type" value="Genomic_DNA"/>
</dbReference>
<gene>
    <name evidence="3" type="ORF">E1267_41720</name>
</gene>
<accession>A0A4R4MQJ6</accession>
<dbReference type="InterPro" id="IPR050272">
    <property type="entry name" value="Isochorismatase-like_hydrls"/>
</dbReference>